<name>A0A0N5CEK8_STREA</name>
<protein>
    <submittedName>
        <fullName evidence="2">Uncharacterized protein</fullName>
    </submittedName>
</protein>
<accession>A0A0N5CEK8</accession>
<dbReference type="Gene3D" id="3.40.30.10">
    <property type="entry name" value="Glutaredoxin"/>
    <property type="match status" value="1"/>
</dbReference>
<evidence type="ECO:0000313" key="1">
    <source>
        <dbReference type="Proteomes" id="UP000046392"/>
    </source>
</evidence>
<dbReference type="AlphaFoldDB" id="A0A0N5CEK8"/>
<dbReference type="Proteomes" id="UP000046392">
    <property type="component" value="Unplaced"/>
</dbReference>
<keyword evidence="1" id="KW-1185">Reference proteome</keyword>
<proteinExistence type="predicted"/>
<sequence length="184" mass="21783">MRKLKINYFFDIIHPQSYIGYQLLKKSIPILSNNFNTALELFPVSCFGVWKSNNITSFQNLPENQRNLLNNEIENICRSYSLDLHNMNVNRQFAEPLNKNCLLYLTMVKREHSNLYLKFIETFFLGKMLSDVECKNLPIISFQFIEDSEKEMLIDSIAKFVVLYDVIKKDPYSLEKVIERYCNI</sequence>
<organism evidence="1 2">
    <name type="scientific">Strongyloides papillosus</name>
    <name type="common">Intestinal threadworm</name>
    <dbReference type="NCBI Taxonomy" id="174720"/>
    <lineage>
        <taxon>Eukaryota</taxon>
        <taxon>Metazoa</taxon>
        <taxon>Ecdysozoa</taxon>
        <taxon>Nematoda</taxon>
        <taxon>Chromadorea</taxon>
        <taxon>Rhabditida</taxon>
        <taxon>Tylenchina</taxon>
        <taxon>Panagrolaimomorpha</taxon>
        <taxon>Strongyloidoidea</taxon>
        <taxon>Strongyloididae</taxon>
        <taxon>Strongyloides</taxon>
    </lineage>
</organism>
<reference evidence="2" key="1">
    <citation type="submission" date="2017-02" db="UniProtKB">
        <authorList>
            <consortium name="WormBaseParasite"/>
        </authorList>
    </citation>
    <scope>IDENTIFICATION</scope>
</reference>
<evidence type="ECO:0000313" key="2">
    <source>
        <dbReference type="WBParaSite" id="SPAL_0001629600.1"/>
    </source>
</evidence>
<dbReference type="WBParaSite" id="SPAL_0001629600.1">
    <property type="protein sequence ID" value="SPAL_0001629600.1"/>
    <property type="gene ID" value="SPAL_0001629600"/>
</dbReference>